<protein>
    <submittedName>
        <fullName evidence="4">TetR family transcriptional regulator</fullName>
    </submittedName>
</protein>
<dbReference type="AlphaFoldDB" id="A0A4D4J213"/>
<gene>
    <name evidence="4" type="ORF">GTS_04510</name>
</gene>
<dbReference type="OrthoDB" id="4538622at2"/>
<evidence type="ECO:0000256" key="2">
    <source>
        <dbReference type="PROSITE-ProRule" id="PRU00335"/>
    </source>
</evidence>
<dbReference type="Proteomes" id="UP000298860">
    <property type="component" value="Unassembled WGS sequence"/>
</dbReference>
<dbReference type="InterPro" id="IPR050109">
    <property type="entry name" value="HTH-type_TetR-like_transc_reg"/>
</dbReference>
<evidence type="ECO:0000313" key="4">
    <source>
        <dbReference type="EMBL" id="GDY28818.1"/>
    </source>
</evidence>
<dbReference type="InterPro" id="IPR001647">
    <property type="entry name" value="HTH_TetR"/>
</dbReference>
<keyword evidence="1 2" id="KW-0238">DNA-binding</keyword>
<dbReference type="GO" id="GO:0003700">
    <property type="term" value="F:DNA-binding transcription factor activity"/>
    <property type="evidence" value="ECO:0007669"/>
    <property type="project" value="TreeGrafter"/>
</dbReference>
<feature type="DNA-binding region" description="H-T-H motif" evidence="2">
    <location>
        <begin position="37"/>
        <end position="56"/>
    </location>
</feature>
<evidence type="ECO:0000313" key="5">
    <source>
        <dbReference type="Proteomes" id="UP000298860"/>
    </source>
</evidence>
<dbReference type="InterPro" id="IPR009057">
    <property type="entry name" value="Homeodomain-like_sf"/>
</dbReference>
<dbReference type="PANTHER" id="PTHR30055">
    <property type="entry name" value="HTH-TYPE TRANSCRIPTIONAL REGULATOR RUTR"/>
    <property type="match status" value="1"/>
</dbReference>
<dbReference type="RefSeq" id="WP_137812040.1">
    <property type="nucleotide sequence ID" value="NZ_BJFL01000002.1"/>
</dbReference>
<dbReference type="EMBL" id="BJFL01000002">
    <property type="protein sequence ID" value="GDY28818.1"/>
    <property type="molecule type" value="Genomic_DNA"/>
</dbReference>
<dbReference type="PRINTS" id="PR00455">
    <property type="entry name" value="HTHTETR"/>
</dbReference>
<proteinExistence type="predicted"/>
<evidence type="ECO:0000259" key="3">
    <source>
        <dbReference type="PROSITE" id="PS50977"/>
    </source>
</evidence>
<dbReference type="Pfam" id="PF00440">
    <property type="entry name" value="TetR_N"/>
    <property type="match status" value="1"/>
</dbReference>
<dbReference type="PROSITE" id="PS50977">
    <property type="entry name" value="HTH_TETR_2"/>
    <property type="match status" value="1"/>
</dbReference>
<feature type="domain" description="HTH tetR-type" evidence="3">
    <location>
        <begin position="14"/>
        <end position="74"/>
    </location>
</feature>
<sequence>MAAETRQRQVDRSRETRRKLMTATVECLVERGWAGTTTTLVAERAGVSRGAQLHHFRTRGELVAAAVEHVGVQSAHELRERAAAFDSSADRTNAVVELIANFFASDLFTAALELWVAARTDPELKRLVVPLEARVGRECHRIAVELLGADESRPGVREAVQATLDLARGLALANQLTDDSRRRGRIVRQWATMLDAALRAGEPGTGDQP</sequence>
<organism evidence="4 5">
    <name type="scientific">Gandjariella thermophila</name>
    <dbReference type="NCBI Taxonomy" id="1931992"/>
    <lineage>
        <taxon>Bacteria</taxon>
        <taxon>Bacillati</taxon>
        <taxon>Actinomycetota</taxon>
        <taxon>Actinomycetes</taxon>
        <taxon>Pseudonocardiales</taxon>
        <taxon>Pseudonocardiaceae</taxon>
        <taxon>Gandjariella</taxon>
    </lineage>
</organism>
<accession>A0A4D4J213</accession>
<reference evidence="5" key="1">
    <citation type="submission" date="2019-04" db="EMBL/GenBank/DDBJ databases">
        <title>Draft genome sequence of Pseudonocardiaceae bacterium SL3-2-4.</title>
        <authorList>
            <person name="Ningsih F."/>
            <person name="Yokota A."/>
            <person name="Sakai Y."/>
            <person name="Nanatani K."/>
            <person name="Yabe S."/>
            <person name="Oetari A."/>
            <person name="Sjamsuridzal W."/>
        </authorList>
    </citation>
    <scope>NUCLEOTIDE SEQUENCE [LARGE SCALE GENOMIC DNA]</scope>
    <source>
        <strain evidence="5">SL3-2-4</strain>
    </source>
</reference>
<evidence type="ECO:0000256" key="1">
    <source>
        <dbReference type="ARBA" id="ARBA00023125"/>
    </source>
</evidence>
<dbReference type="PANTHER" id="PTHR30055:SF226">
    <property type="entry name" value="HTH-TYPE TRANSCRIPTIONAL REGULATOR PKSA"/>
    <property type="match status" value="1"/>
</dbReference>
<dbReference type="SUPFAM" id="SSF46689">
    <property type="entry name" value="Homeodomain-like"/>
    <property type="match status" value="1"/>
</dbReference>
<dbReference type="GO" id="GO:0000976">
    <property type="term" value="F:transcription cis-regulatory region binding"/>
    <property type="evidence" value="ECO:0007669"/>
    <property type="project" value="TreeGrafter"/>
</dbReference>
<keyword evidence="5" id="KW-1185">Reference proteome</keyword>
<comment type="caution">
    <text evidence="4">The sequence shown here is derived from an EMBL/GenBank/DDBJ whole genome shotgun (WGS) entry which is preliminary data.</text>
</comment>
<dbReference type="Gene3D" id="1.10.357.10">
    <property type="entry name" value="Tetracycline Repressor, domain 2"/>
    <property type="match status" value="1"/>
</dbReference>
<name>A0A4D4J213_9PSEU</name>